<dbReference type="Proteomes" id="UP000316882">
    <property type="component" value="Unassembled WGS sequence"/>
</dbReference>
<proteinExistence type="predicted"/>
<evidence type="ECO:0000313" key="1">
    <source>
        <dbReference type="EMBL" id="GEB33419.1"/>
    </source>
</evidence>
<protein>
    <recommendedName>
        <fullName evidence="3">DUF4272 domain-containing protein</fullName>
    </recommendedName>
</protein>
<dbReference type="EMBL" id="BJMH01000013">
    <property type="protein sequence ID" value="GEB33419.1"/>
    <property type="molecule type" value="Genomic_DNA"/>
</dbReference>
<reference evidence="1 2" key="1">
    <citation type="submission" date="2019-06" db="EMBL/GenBank/DDBJ databases">
        <title>Whole genome shotgun sequence of Brevibacillus parabrevis NBRC 12334.</title>
        <authorList>
            <person name="Hosoyama A."/>
            <person name="Uohara A."/>
            <person name="Ohji S."/>
            <person name="Ichikawa N."/>
        </authorList>
    </citation>
    <scope>NUCLEOTIDE SEQUENCE [LARGE SCALE GENOMIC DNA]</scope>
    <source>
        <strain evidence="1 2">NBRC 12334</strain>
    </source>
</reference>
<dbReference type="AlphaFoldDB" id="A0A4Y3PQL7"/>
<dbReference type="STRING" id="54914.AV540_25100"/>
<evidence type="ECO:0008006" key="3">
    <source>
        <dbReference type="Google" id="ProtNLM"/>
    </source>
</evidence>
<keyword evidence="2" id="KW-1185">Reference proteome</keyword>
<name>A0A4Y3PQL7_BREPA</name>
<evidence type="ECO:0000313" key="2">
    <source>
        <dbReference type="Proteomes" id="UP000316882"/>
    </source>
</evidence>
<sequence>MNQCTLYVSIADYQKIVDAIKETFPDKEVQAAADGQSVTVTDKKWFGKSTLAFNFMREEADPERFLQMKKGMYGFFAQIETAHEKVKEKLLIQITALNVAVGIVASKEIDRETFAAVLAIAKEVSGIVFLPTGHMLDKEGRLLLNTEGESEVDDYLVTVSTEFIDRHVRPSQSGEERKARNIQLLQEQGVPYINHLPVIVGDEDAVIRTKEEIVQRAIALCLIAVYAAGIAENGEIAEEREFIEGIIEQYGAADFFTENERKLLDDPNPSQNDMVQMAWMYECYWVLLWALGYKKELEFPSEICDVSYAIDVLRSAGNYQTFYDNAVVRSKAEILDQADLIYRYDWACVDARINNRTVAGGLEPGVVMERHRALNWLVRHMEDEWDHVQMDT</sequence>
<dbReference type="Pfam" id="PF14094">
    <property type="entry name" value="DUF4272"/>
    <property type="match status" value="1"/>
</dbReference>
<dbReference type="InterPro" id="IPR025368">
    <property type="entry name" value="DUF4272"/>
</dbReference>
<gene>
    <name evidence="1" type="ORF">BPA01_29990</name>
</gene>
<dbReference type="RefSeq" id="WP_122963745.1">
    <property type="nucleotide sequence ID" value="NZ_BJMH01000013.1"/>
</dbReference>
<organism evidence="1 2">
    <name type="scientific">Brevibacillus parabrevis</name>
    <dbReference type="NCBI Taxonomy" id="54914"/>
    <lineage>
        <taxon>Bacteria</taxon>
        <taxon>Bacillati</taxon>
        <taxon>Bacillota</taxon>
        <taxon>Bacilli</taxon>
        <taxon>Bacillales</taxon>
        <taxon>Paenibacillaceae</taxon>
        <taxon>Brevibacillus</taxon>
    </lineage>
</organism>
<accession>A0A4Y3PQL7</accession>
<comment type="caution">
    <text evidence="1">The sequence shown here is derived from an EMBL/GenBank/DDBJ whole genome shotgun (WGS) entry which is preliminary data.</text>
</comment>